<evidence type="ECO:0000259" key="10">
    <source>
        <dbReference type="PROSITE" id="PS50126"/>
    </source>
</evidence>
<dbReference type="InterPro" id="IPR011129">
    <property type="entry name" value="CSD"/>
</dbReference>
<keyword evidence="4" id="KW-0963">Cytoplasm</keyword>
<dbReference type="PANTHER" id="PTHR23355">
    <property type="entry name" value="RIBONUCLEASE"/>
    <property type="match status" value="1"/>
</dbReference>
<dbReference type="AlphaFoldDB" id="A0A3B0X1S5"/>
<dbReference type="GO" id="GO:0008859">
    <property type="term" value="F:exoribonuclease II activity"/>
    <property type="evidence" value="ECO:0007669"/>
    <property type="project" value="UniProtKB-EC"/>
</dbReference>
<dbReference type="PROSITE" id="PS50126">
    <property type="entry name" value="S1"/>
    <property type="match status" value="1"/>
</dbReference>
<proteinExistence type="inferred from homology"/>
<dbReference type="GO" id="GO:0006334">
    <property type="term" value="P:nucleosome assembly"/>
    <property type="evidence" value="ECO:0007669"/>
    <property type="project" value="InterPro"/>
</dbReference>
<dbReference type="InterPro" id="IPR022966">
    <property type="entry name" value="RNase_II/R_CS"/>
</dbReference>
<keyword evidence="6" id="KW-0378">Hydrolase</keyword>
<dbReference type="PANTHER" id="PTHR23355:SF9">
    <property type="entry name" value="DIS3-LIKE EXONUCLEASE 2"/>
    <property type="match status" value="1"/>
</dbReference>
<dbReference type="SMART" id="SM00316">
    <property type="entry name" value="S1"/>
    <property type="match status" value="2"/>
</dbReference>
<sequence>MAKSTQHDSNRDPKKKDQKKNKKRHKKSHSKSGKPPHNNKSNKPLVDPQKAREASNYENPIASRELILQVVQEEGAMSHDHLLSKLKMETPDQKEALRRRLNAMVRDGQLIRNRRDGYVPVNEEDLISGRVIAHPDGFGFLVPDEGGDDLFLHGRQMRTLLHGDRAVVQVSGIDRRGRREGAVINVTERANNRIVGRLFIESGVCFVVADNKRITQDVMVPQDQLNDATHGQIVIVEITQQPTFRNKAIGKITDIVGDHMAPGMEIDIAIHAHNIPFLWPDDVKEQVKKIHTSVTESDKKGRVDLTQLPLVTIDGEDARDFDDAVYCEKTAKGWKLLVAIADVSHYVQRASALDEEAYNRATSVYFPERVIPMLPEVLSNGLCSLNPKVDRLCMVCEMHFNKAGKMLSSDFSEAVMFSHARLTYTQVSAMLEDNDKALRKEFKDVLPHLETLYDLYKALIKQRKKRGSIDFETTETQIVFDENKRIEKIVPTSRNEAHKIIEECMVSANIAAAKFIGKHKIPGLFRSHKGPKEEKIEDVKDFIAGVGLKFKRKGERLDYGDLINQAKGRPDFHLIQTVLLRSMQQAVYSPENDGHFGLSLENYAHFTSPIRRYPDLLVHRAIRHVVQGNKVEEYFYRESDMVHLGEHCSANERRADEATRDAVSSLKCEFMQARIGSDFKGTITSVTSFGIFIELNEIFVEGLVHITNLPKDYYKFEPVTHRLFGERTGQVFQLGDAVTINVAGVNMDERKIDFELLSHDENRKPENVISIDTAKKKKGKKKPSGKSKQKDKKKLAAKNKPAAKKPVAKKKKVEKEKPKKTTAKKKVASKKTDAKKKVVKKKVAPKKAAVKKKAVKKAAPKKSVAKKKVTAKKKSVKKVVTKNASPKKKAVKKVTPKKASPKKNAVKKVIPKKKVAAKKKAVKKVVPKKKVAAKKKAIKKVIPKKKTAAKKKAVKKVAPKKKVATKKKAIKKVAPKKKITPKKKVTKKAIPKKKVTPKKKAVKKVAPKKKVVKKVTPKKKAAKKKAKKK</sequence>
<dbReference type="InterPro" id="IPR050180">
    <property type="entry name" value="RNR_Ribonuclease"/>
</dbReference>
<evidence type="ECO:0000256" key="7">
    <source>
        <dbReference type="ARBA" id="ARBA00022839"/>
    </source>
</evidence>
<dbReference type="EMBL" id="UOFH01000012">
    <property type="protein sequence ID" value="VAW58463.1"/>
    <property type="molecule type" value="Genomic_DNA"/>
</dbReference>
<dbReference type="GO" id="GO:0006402">
    <property type="term" value="P:mRNA catabolic process"/>
    <property type="evidence" value="ECO:0007669"/>
    <property type="project" value="TreeGrafter"/>
</dbReference>
<dbReference type="GO" id="GO:0030527">
    <property type="term" value="F:structural constituent of chromatin"/>
    <property type="evidence" value="ECO:0007669"/>
    <property type="project" value="InterPro"/>
</dbReference>
<dbReference type="NCBIfam" id="TIGR02063">
    <property type="entry name" value="RNase_R"/>
    <property type="match status" value="1"/>
</dbReference>
<feature type="compositionally biased region" description="Basic residues" evidence="9">
    <location>
        <begin position="16"/>
        <end position="34"/>
    </location>
</feature>
<dbReference type="InterPro" id="IPR013223">
    <property type="entry name" value="RNase_B_OB_dom"/>
</dbReference>
<protein>
    <recommendedName>
        <fullName evidence="3">exoribonuclease II</fullName>
        <ecNumber evidence="3">3.1.13.1</ecNumber>
    </recommendedName>
</protein>
<dbReference type="SMART" id="SM00955">
    <property type="entry name" value="RNB"/>
    <property type="match status" value="1"/>
</dbReference>
<feature type="compositionally biased region" description="Basic residues" evidence="9">
    <location>
        <begin position="775"/>
        <end position="812"/>
    </location>
</feature>
<feature type="region of interest" description="Disordered" evidence="9">
    <location>
        <begin position="1"/>
        <end position="58"/>
    </location>
</feature>
<dbReference type="InterPro" id="IPR005819">
    <property type="entry name" value="H1/H5"/>
</dbReference>
<dbReference type="Gene3D" id="2.40.50.140">
    <property type="entry name" value="Nucleic acid-binding proteins"/>
    <property type="match status" value="2"/>
</dbReference>
<dbReference type="Pfam" id="PF08206">
    <property type="entry name" value="OB_RNB"/>
    <property type="match status" value="1"/>
</dbReference>
<dbReference type="InterPro" id="IPR040476">
    <property type="entry name" value="CSD2"/>
</dbReference>
<organism evidence="11">
    <name type="scientific">hydrothermal vent metagenome</name>
    <dbReference type="NCBI Taxonomy" id="652676"/>
    <lineage>
        <taxon>unclassified sequences</taxon>
        <taxon>metagenomes</taxon>
        <taxon>ecological metagenomes</taxon>
    </lineage>
</organism>
<dbReference type="PRINTS" id="PR00624">
    <property type="entry name" value="HISTONEH5"/>
</dbReference>
<keyword evidence="5" id="KW-0540">Nuclease</keyword>
<evidence type="ECO:0000256" key="5">
    <source>
        <dbReference type="ARBA" id="ARBA00022722"/>
    </source>
</evidence>
<dbReference type="SUPFAM" id="SSF50249">
    <property type="entry name" value="Nucleic acid-binding proteins"/>
    <property type="match status" value="4"/>
</dbReference>
<dbReference type="GO" id="GO:0005829">
    <property type="term" value="C:cytosol"/>
    <property type="evidence" value="ECO:0007669"/>
    <property type="project" value="TreeGrafter"/>
</dbReference>
<dbReference type="InterPro" id="IPR003029">
    <property type="entry name" value="S1_domain"/>
</dbReference>
<evidence type="ECO:0000256" key="8">
    <source>
        <dbReference type="ARBA" id="ARBA00022884"/>
    </source>
</evidence>
<comment type="subcellular location">
    <subcellularLocation>
        <location evidence="2">Cytoplasm</location>
    </subcellularLocation>
</comment>
<evidence type="ECO:0000256" key="6">
    <source>
        <dbReference type="ARBA" id="ARBA00022801"/>
    </source>
</evidence>
<evidence type="ECO:0000256" key="3">
    <source>
        <dbReference type="ARBA" id="ARBA00012163"/>
    </source>
</evidence>
<dbReference type="InterPro" id="IPR004476">
    <property type="entry name" value="RNase_II/RNase_R"/>
</dbReference>
<feature type="region of interest" description="Disordered" evidence="9">
    <location>
        <begin position="767"/>
        <end position="908"/>
    </location>
</feature>
<dbReference type="GO" id="GO:0003723">
    <property type="term" value="F:RNA binding"/>
    <property type="evidence" value="ECO:0007669"/>
    <property type="project" value="UniProtKB-KW"/>
</dbReference>
<keyword evidence="8" id="KW-0694">RNA-binding</keyword>
<feature type="domain" description="S1 motif" evidence="10">
    <location>
        <begin position="676"/>
        <end position="757"/>
    </location>
</feature>
<feature type="compositionally biased region" description="Basic residues" evidence="9">
    <location>
        <begin position="820"/>
        <end position="829"/>
    </location>
</feature>
<dbReference type="EC" id="3.1.13.1" evidence="3"/>
<feature type="compositionally biased region" description="Basic residues" evidence="9">
    <location>
        <begin position="837"/>
        <end position="908"/>
    </location>
</feature>
<dbReference type="InterPro" id="IPR001900">
    <property type="entry name" value="RNase_II/R"/>
</dbReference>
<evidence type="ECO:0000313" key="11">
    <source>
        <dbReference type="EMBL" id="VAW58463.1"/>
    </source>
</evidence>
<evidence type="ECO:0000256" key="4">
    <source>
        <dbReference type="ARBA" id="ARBA00022490"/>
    </source>
</evidence>
<comment type="catalytic activity">
    <reaction evidence="1">
        <text>Exonucleolytic cleavage in the 3'- to 5'-direction to yield nucleoside 5'-phosphates.</text>
        <dbReference type="EC" id="3.1.13.1"/>
    </reaction>
</comment>
<evidence type="ECO:0000256" key="9">
    <source>
        <dbReference type="SAM" id="MobiDB-lite"/>
    </source>
</evidence>
<dbReference type="Pfam" id="PF00773">
    <property type="entry name" value="RNB"/>
    <property type="match status" value="1"/>
</dbReference>
<accession>A0A3B0X1S5</accession>
<dbReference type="InterPro" id="IPR012340">
    <property type="entry name" value="NA-bd_OB-fold"/>
</dbReference>
<dbReference type="GO" id="GO:0000786">
    <property type="term" value="C:nucleosome"/>
    <property type="evidence" value="ECO:0007669"/>
    <property type="project" value="InterPro"/>
</dbReference>
<dbReference type="NCBIfam" id="TIGR00358">
    <property type="entry name" value="3_prime_RNase"/>
    <property type="match status" value="1"/>
</dbReference>
<dbReference type="Pfam" id="PF17876">
    <property type="entry name" value="CSD2"/>
    <property type="match status" value="1"/>
</dbReference>
<evidence type="ECO:0000256" key="2">
    <source>
        <dbReference type="ARBA" id="ARBA00004496"/>
    </source>
</evidence>
<dbReference type="InterPro" id="IPR011805">
    <property type="entry name" value="RNase_R"/>
</dbReference>
<keyword evidence="7" id="KW-0269">Exonuclease</keyword>
<dbReference type="HAMAP" id="MF_01895">
    <property type="entry name" value="RNase_R"/>
    <property type="match status" value="1"/>
</dbReference>
<dbReference type="PROSITE" id="PS01175">
    <property type="entry name" value="RIBONUCLEASE_II"/>
    <property type="match status" value="1"/>
</dbReference>
<gene>
    <name evidence="11" type="ORF">MNBD_GAMMA08-2287</name>
</gene>
<feature type="compositionally biased region" description="Basic and acidic residues" evidence="9">
    <location>
        <begin position="1"/>
        <end position="15"/>
    </location>
</feature>
<feature type="region of interest" description="Disordered" evidence="9">
    <location>
        <begin position="944"/>
        <end position="1029"/>
    </location>
</feature>
<dbReference type="CDD" id="cd04471">
    <property type="entry name" value="S1_RNase_R"/>
    <property type="match status" value="1"/>
</dbReference>
<dbReference type="SMART" id="SM00357">
    <property type="entry name" value="CSP"/>
    <property type="match status" value="2"/>
</dbReference>
<name>A0A3B0X1S5_9ZZZZ</name>
<reference evidence="11" key="1">
    <citation type="submission" date="2018-06" db="EMBL/GenBank/DDBJ databases">
        <authorList>
            <person name="Zhirakovskaya E."/>
        </authorList>
    </citation>
    <scope>NUCLEOTIDE SEQUENCE</scope>
</reference>
<dbReference type="GO" id="GO:0003677">
    <property type="term" value="F:DNA binding"/>
    <property type="evidence" value="ECO:0007669"/>
    <property type="project" value="InterPro"/>
</dbReference>
<evidence type="ECO:0000256" key="1">
    <source>
        <dbReference type="ARBA" id="ARBA00001849"/>
    </source>
</evidence>